<dbReference type="InterPro" id="IPR036565">
    <property type="entry name" value="Mur-like_cat_sf"/>
</dbReference>
<comment type="function">
    <text evidence="9 10">Cell wall formation. Catalyzes the addition of glutamate to the nucleotide precursor UDP-N-acetylmuramoyl-L-alanine (UMA).</text>
</comment>
<proteinExistence type="inferred from homology"/>
<protein>
    <recommendedName>
        <fullName evidence="9 10">UDP-N-acetylmuramoylalanine--D-glutamate ligase</fullName>
        <ecNumber evidence="9 10">6.3.2.9</ecNumber>
    </recommendedName>
    <alternativeName>
        <fullName evidence="9">D-glutamic acid-adding enzyme</fullName>
    </alternativeName>
    <alternativeName>
        <fullName evidence="9">UDP-N-acetylmuramoyl-L-alanyl-D-glutamate synthetase</fullName>
    </alternativeName>
</protein>
<comment type="catalytic activity">
    <reaction evidence="9 10">
        <text>UDP-N-acetyl-alpha-D-muramoyl-L-alanine + D-glutamate + ATP = UDP-N-acetyl-alpha-D-muramoyl-L-alanyl-D-glutamate + ADP + phosphate + H(+)</text>
        <dbReference type="Rhea" id="RHEA:16429"/>
        <dbReference type="ChEBI" id="CHEBI:15378"/>
        <dbReference type="ChEBI" id="CHEBI:29986"/>
        <dbReference type="ChEBI" id="CHEBI:30616"/>
        <dbReference type="ChEBI" id="CHEBI:43474"/>
        <dbReference type="ChEBI" id="CHEBI:83898"/>
        <dbReference type="ChEBI" id="CHEBI:83900"/>
        <dbReference type="ChEBI" id="CHEBI:456216"/>
        <dbReference type="EC" id="6.3.2.9"/>
    </reaction>
</comment>
<dbReference type="InterPro" id="IPR004101">
    <property type="entry name" value="Mur_ligase_C"/>
</dbReference>
<evidence type="ECO:0000256" key="1">
    <source>
        <dbReference type="ARBA" id="ARBA00004496"/>
    </source>
</evidence>
<dbReference type="GO" id="GO:0016874">
    <property type="term" value="F:ligase activity"/>
    <property type="evidence" value="ECO:0007669"/>
    <property type="project" value="UniProtKB-KW"/>
</dbReference>
<dbReference type="PROSITE" id="PS01011">
    <property type="entry name" value="FOLYLPOLYGLU_SYNT_1"/>
    <property type="match status" value="1"/>
</dbReference>
<evidence type="ECO:0000256" key="6">
    <source>
        <dbReference type="ARBA" id="ARBA00022741"/>
    </source>
</evidence>
<keyword evidence="4 9" id="KW-0436">Ligase</keyword>
<keyword evidence="8 9" id="KW-0131">Cell cycle</keyword>
<dbReference type="PANTHER" id="PTHR43692:SF1">
    <property type="entry name" value="UDP-N-ACETYLMURAMOYLALANINE--D-GLUTAMATE LIGASE"/>
    <property type="match status" value="1"/>
</dbReference>
<dbReference type="EC" id="6.3.2.9" evidence="9 10"/>
<keyword evidence="9 10" id="KW-0573">Peptidoglycan synthesis</keyword>
<evidence type="ECO:0000256" key="9">
    <source>
        <dbReference type="HAMAP-Rule" id="MF_00639"/>
    </source>
</evidence>
<dbReference type="InterPro" id="IPR018109">
    <property type="entry name" value="Folylpolyglutamate_synth_CS"/>
</dbReference>
<evidence type="ECO:0000256" key="3">
    <source>
        <dbReference type="ARBA" id="ARBA00022490"/>
    </source>
</evidence>
<comment type="pathway">
    <text evidence="2 9 10">Cell wall biogenesis; peptidoglycan biosynthesis.</text>
</comment>
<comment type="similarity">
    <text evidence="9">Belongs to the MurCDEF family.</text>
</comment>
<dbReference type="SUPFAM" id="SSF53244">
    <property type="entry name" value="MurD-like peptide ligases, peptide-binding domain"/>
    <property type="match status" value="1"/>
</dbReference>
<dbReference type="PANTHER" id="PTHR43692">
    <property type="entry name" value="UDP-N-ACETYLMURAMOYLALANINE--D-GLUTAMATE LIGASE"/>
    <property type="match status" value="1"/>
</dbReference>
<organism evidence="13 14">
    <name type="scientific">Methylobacterium trifolii</name>
    <dbReference type="NCBI Taxonomy" id="1003092"/>
    <lineage>
        <taxon>Bacteria</taxon>
        <taxon>Pseudomonadati</taxon>
        <taxon>Pseudomonadota</taxon>
        <taxon>Alphaproteobacteria</taxon>
        <taxon>Hyphomicrobiales</taxon>
        <taxon>Methylobacteriaceae</taxon>
        <taxon>Methylobacterium</taxon>
    </lineage>
</organism>
<dbReference type="SUPFAM" id="SSF53623">
    <property type="entry name" value="MurD-like peptide ligases, catalytic domain"/>
    <property type="match status" value="1"/>
</dbReference>
<reference evidence="13" key="2">
    <citation type="submission" date="2021-08" db="EMBL/GenBank/DDBJ databases">
        <authorList>
            <person name="Tani A."/>
            <person name="Ola A."/>
            <person name="Ogura Y."/>
            <person name="Katsura K."/>
            <person name="Hayashi T."/>
        </authorList>
    </citation>
    <scope>NUCLEOTIDE SEQUENCE</scope>
    <source>
        <strain evidence="13">DSM 23632</strain>
    </source>
</reference>
<keyword evidence="3 9" id="KW-0963">Cytoplasm</keyword>
<comment type="caution">
    <text evidence="13">The sequence shown here is derived from an EMBL/GenBank/DDBJ whole genome shotgun (WGS) entry which is preliminary data.</text>
</comment>
<dbReference type="Pfam" id="PF08245">
    <property type="entry name" value="Mur_ligase_M"/>
    <property type="match status" value="1"/>
</dbReference>
<evidence type="ECO:0000313" key="14">
    <source>
        <dbReference type="Proteomes" id="UP001055057"/>
    </source>
</evidence>
<accession>A0ABQ4TWH0</accession>
<feature type="domain" description="Mur ligase C-terminal" evidence="11">
    <location>
        <begin position="316"/>
        <end position="430"/>
    </location>
</feature>
<dbReference type="EMBL" id="BPRB01000086">
    <property type="protein sequence ID" value="GJE59608.1"/>
    <property type="molecule type" value="Genomic_DNA"/>
</dbReference>
<dbReference type="HAMAP" id="MF_00639">
    <property type="entry name" value="MurD"/>
    <property type="match status" value="1"/>
</dbReference>
<dbReference type="InterPro" id="IPR005762">
    <property type="entry name" value="MurD"/>
</dbReference>
<evidence type="ECO:0000256" key="7">
    <source>
        <dbReference type="ARBA" id="ARBA00022840"/>
    </source>
</evidence>
<evidence type="ECO:0000256" key="5">
    <source>
        <dbReference type="ARBA" id="ARBA00022618"/>
    </source>
</evidence>
<sequence length="454" mass="47447">MTPVTIFNGKRVALFGLGGSGLATALALKAGGAEVVASDDNAESMARAAGQGIATADLREADWSGFSAFVLSPGVPLTHPAPHWSVGLARAAGVEIVGDIELFCRERRSIAPGAPFVAITGTNGKSTTTALVAHILARAGRDVQMGGNIGIAILSLEPPSHDRVHVIEMSSFQIDLTPGLDPSVGVLLNVTPDHLDRHGTLAEYAAIKERLIRGSDLAVVGIDDGPSRAIAERRGDRLVRIHVPRDAALTADALVARDGAVFDADGTRIVDVSEVGSLRGAHNWQNAAVAVAVARALGISDADLQAGLSSFPGLPHRMEEVRRRGRVLFVNDSKATNADSTEKALTAFRDVHWILGGKAKEGGIFPLVPYFERVAHAYLIGAASDSFAATLEGAVPYTRCETLEVAVPAAAEGAAASAAAEPVVLLSPACASYDQFRSFEQRGDRFRDLVAALP</sequence>
<dbReference type="InterPro" id="IPR013221">
    <property type="entry name" value="Mur_ligase_cen"/>
</dbReference>
<dbReference type="Pfam" id="PF02875">
    <property type="entry name" value="Mur_ligase_C"/>
    <property type="match status" value="1"/>
</dbReference>
<keyword evidence="6 9" id="KW-0547">Nucleotide-binding</keyword>
<evidence type="ECO:0000256" key="4">
    <source>
        <dbReference type="ARBA" id="ARBA00022598"/>
    </source>
</evidence>
<dbReference type="Proteomes" id="UP001055057">
    <property type="component" value="Unassembled WGS sequence"/>
</dbReference>
<dbReference type="NCBIfam" id="TIGR01087">
    <property type="entry name" value="murD"/>
    <property type="match status" value="1"/>
</dbReference>
<dbReference type="InterPro" id="IPR036615">
    <property type="entry name" value="Mur_ligase_C_dom_sf"/>
</dbReference>
<dbReference type="Gene3D" id="3.40.50.720">
    <property type="entry name" value="NAD(P)-binding Rossmann-like Domain"/>
    <property type="match status" value="1"/>
</dbReference>
<dbReference type="Gene3D" id="3.90.190.20">
    <property type="entry name" value="Mur ligase, C-terminal domain"/>
    <property type="match status" value="1"/>
</dbReference>
<feature type="domain" description="Mur ligase central" evidence="12">
    <location>
        <begin position="119"/>
        <end position="294"/>
    </location>
</feature>
<evidence type="ECO:0000256" key="10">
    <source>
        <dbReference type="RuleBase" id="RU003664"/>
    </source>
</evidence>
<dbReference type="RefSeq" id="WP_238182177.1">
    <property type="nucleotide sequence ID" value="NZ_BPRB01000086.1"/>
</dbReference>
<keyword evidence="9 10" id="KW-0133">Cell shape</keyword>
<feature type="binding site" evidence="9">
    <location>
        <begin position="121"/>
        <end position="127"/>
    </location>
    <ligand>
        <name>ATP</name>
        <dbReference type="ChEBI" id="CHEBI:30616"/>
    </ligand>
</feature>
<keyword evidence="7 9" id="KW-0067">ATP-binding</keyword>
<keyword evidence="5 9" id="KW-0132">Cell division</keyword>
<comment type="subcellular location">
    <subcellularLocation>
        <location evidence="1 9 10">Cytoplasm</location>
    </subcellularLocation>
</comment>
<keyword evidence="9 10" id="KW-0961">Cell wall biogenesis/degradation</keyword>
<evidence type="ECO:0000259" key="11">
    <source>
        <dbReference type="Pfam" id="PF02875"/>
    </source>
</evidence>
<evidence type="ECO:0000259" key="12">
    <source>
        <dbReference type="Pfam" id="PF08245"/>
    </source>
</evidence>
<reference evidence="13" key="1">
    <citation type="journal article" date="2021" name="Front. Microbiol.">
        <title>Comprehensive Comparative Genomics and Phenotyping of Methylobacterium Species.</title>
        <authorList>
            <person name="Alessa O."/>
            <person name="Ogura Y."/>
            <person name="Fujitani Y."/>
            <person name="Takami H."/>
            <person name="Hayashi T."/>
            <person name="Sahin N."/>
            <person name="Tani A."/>
        </authorList>
    </citation>
    <scope>NUCLEOTIDE SEQUENCE</scope>
    <source>
        <strain evidence="13">DSM 23632</strain>
    </source>
</reference>
<keyword evidence="14" id="KW-1185">Reference proteome</keyword>
<name>A0ABQ4TWH0_9HYPH</name>
<dbReference type="Gene3D" id="3.40.1190.10">
    <property type="entry name" value="Mur-like, catalytic domain"/>
    <property type="match status" value="1"/>
</dbReference>
<dbReference type="SUPFAM" id="SSF51984">
    <property type="entry name" value="MurCD N-terminal domain"/>
    <property type="match status" value="1"/>
</dbReference>
<evidence type="ECO:0000256" key="2">
    <source>
        <dbReference type="ARBA" id="ARBA00004752"/>
    </source>
</evidence>
<evidence type="ECO:0000313" key="13">
    <source>
        <dbReference type="EMBL" id="GJE59608.1"/>
    </source>
</evidence>
<evidence type="ECO:0000256" key="8">
    <source>
        <dbReference type="ARBA" id="ARBA00023306"/>
    </source>
</evidence>
<gene>
    <name evidence="9 13" type="primary">murD</name>
    <name evidence="13" type="ORF">MPOCJGCO_1705</name>
</gene>